<dbReference type="OrthoDB" id="9990610at2759"/>
<dbReference type="EMBL" id="CACTIH010009028">
    <property type="protein sequence ID" value="CAA3019603.1"/>
    <property type="molecule type" value="Genomic_DNA"/>
</dbReference>
<protein>
    <recommendedName>
        <fullName evidence="5">Pentatricopeptide repeat-containing protein</fullName>
    </recommendedName>
</protein>
<dbReference type="InterPro" id="IPR011990">
    <property type="entry name" value="TPR-like_helical_dom_sf"/>
</dbReference>
<keyword evidence="1" id="KW-0677">Repeat</keyword>
<evidence type="ECO:0000256" key="1">
    <source>
        <dbReference type="ARBA" id="ARBA00022737"/>
    </source>
</evidence>
<dbReference type="PROSITE" id="PS51375">
    <property type="entry name" value="PPR"/>
    <property type="match status" value="1"/>
</dbReference>
<evidence type="ECO:0000313" key="4">
    <source>
        <dbReference type="Proteomes" id="UP000594638"/>
    </source>
</evidence>
<dbReference type="Gene3D" id="1.25.40.10">
    <property type="entry name" value="Tetratricopeptide repeat domain"/>
    <property type="match status" value="1"/>
</dbReference>
<dbReference type="Proteomes" id="UP000594638">
    <property type="component" value="Unassembled WGS sequence"/>
</dbReference>
<comment type="caution">
    <text evidence="3">The sequence shown here is derived from an EMBL/GenBank/DDBJ whole genome shotgun (WGS) entry which is preliminary data.</text>
</comment>
<sequence>MKSLYSSEGKTLIPSIEVLACFGVARGWKSRSSKYIIFEYRMDFAMIFRGQVFWMFGAKCANLEASARLFIEVPYRNCVTWWALMLGFSENRQFKEPTDLFHQMLSAGVQPVAVNLRSLVVLYTQWLLCSGVKASMDSLFGSIGNFPSHGRGPRRAKSVPFKA</sequence>
<evidence type="ECO:0000256" key="2">
    <source>
        <dbReference type="PROSITE-ProRule" id="PRU00708"/>
    </source>
</evidence>
<reference evidence="3 4" key="1">
    <citation type="submission" date="2019-12" db="EMBL/GenBank/DDBJ databases">
        <authorList>
            <person name="Alioto T."/>
            <person name="Alioto T."/>
            <person name="Gomez Garrido J."/>
        </authorList>
    </citation>
    <scope>NUCLEOTIDE SEQUENCE [LARGE SCALE GENOMIC DNA]</scope>
</reference>
<gene>
    <name evidence="3" type="ORF">OLEA9_A099226</name>
</gene>
<keyword evidence="4" id="KW-1185">Reference proteome</keyword>
<dbReference type="Gramene" id="OE9A099226T1">
    <property type="protein sequence ID" value="OE9A099226C1"/>
    <property type="gene ID" value="OE9A099226"/>
</dbReference>
<feature type="repeat" description="PPR" evidence="2">
    <location>
        <begin position="77"/>
        <end position="111"/>
    </location>
</feature>
<name>A0A8S0UP77_OLEEU</name>
<dbReference type="InterPro" id="IPR002885">
    <property type="entry name" value="PPR_rpt"/>
</dbReference>
<accession>A0A8S0UP77</accession>
<organism evidence="3 4">
    <name type="scientific">Olea europaea subsp. europaea</name>
    <dbReference type="NCBI Taxonomy" id="158383"/>
    <lineage>
        <taxon>Eukaryota</taxon>
        <taxon>Viridiplantae</taxon>
        <taxon>Streptophyta</taxon>
        <taxon>Embryophyta</taxon>
        <taxon>Tracheophyta</taxon>
        <taxon>Spermatophyta</taxon>
        <taxon>Magnoliopsida</taxon>
        <taxon>eudicotyledons</taxon>
        <taxon>Gunneridae</taxon>
        <taxon>Pentapetalae</taxon>
        <taxon>asterids</taxon>
        <taxon>lamiids</taxon>
        <taxon>Lamiales</taxon>
        <taxon>Oleaceae</taxon>
        <taxon>Oleeae</taxon>
        <taxon>Olea</taxon>
    </lineage>
</organism>
<proteinExistence type="predicted"/>
<dbReference type="AlphaFoldDB" id="A0A8S0UP77"/>
<evidence type="ECO:0000313" key="3">
    <source>
        <dbReference type="EMBL" id="CAA3019603.1"/>
    </source>
</evidence>
<evidence type="ECO:0008006" key="5">
    <source>
        <dbReference type="Google" id="ProtNLM"/>
    </source>
</evidence>